<sequence>MGKVYLVGAGPGDADLITVKGLKTIQQSDVILYDRLINEELLSHAPERTELIYCGKSPNQHSLTQDRINNLLCKFAKQGKVVTRLKGGDPFIFGRGGEEAEVLGENGIPFEIVPGITSGSAAPAYAGIPLTHRDYSSSVTFVSGVSKSGEDTGKYWKHLAQGIDTLCIYMGVKNLPDICKRLILHGRDPNTPIALVHYGTTSMQQTVTGTLENIVDKSRTIKNPAMIIIGEVVQLREQIQWFEKISIEREVPAHAVVG</sequence>
<dbReference type="SUPFAM" id="SSF53790">
    <property type="entry name" value="Tetrapyrrole methylase"/>
    <property type="match status" value="1"/>
</dbReference>
<organism evidence="11 12">
    <name type="scientific">Virgibacillus necropolis</name>
    <dbReference type="NCBI Taxonomy" id="163877"/>
    <lineage>
        <taxon>Bacteria</taxon>
        <taxon>Bacillati</taxon>
        <taxon>Bacillota</taxon>
        <taxon>Bacilli</taxon>
        <taxon>Bacillales</taxon>
        <taxon>Bacillaceae</taxon>
        <taxon>Virgibacillus</taxon>
    </lineage>
</organism>
<reference evidence="11 12" key="1">
    <citation type="journal article" date="2003" name="Int. J. Syst. Evol. Microbiol.">
        <title>Virgibacillus carmonensis sp. nov., Virgibacillus necropolis sp. nov. and Virgibacillus picturae sp. nov., three novel species isolated from deteriorated mural paintings, transfer of the species of the genus salibacillus to Virgibacillus, as Virgibacillus marismortui comb. nov. and Virgibacillus salexigens comb. nov., and emended description of the genus Virgibacillus.</title>
        <authorList>
            <person name="Heyrman J."/>
            <person name="Logan N.A."/>
            <person name="Busse H.J."/>
            <person name="Balcaen A."/>
            <person name="Lebbe L."/>
            <person name="Rodriguez-Diaz M."/>
            <person name="Swings J."/>
            <person name="De Vos P."/>
        </authorList>
    </citation>
    <scope>NUCLEOTIDE SEQUENCE [LARGE SCALE GENOMIC DNA]</scope>
    <source>
        <strain evidence="11 12">LMG 19488</strain>
    </source>
</reference>
<dbReference type="OrthoDB" id="9815856at2"/>
<evidence type="ECO:0000259" key="10">
    <source>
        <dbReference type="Pfam" id="PF00590"/>
    </source>
</evidence>
<dbReference type="FunFam" id="3.40.1010.10:FF:000001">
    <property type="entry name" value="Siroheme synthase"/>
    <property type="match status" value="1"/>
</dbReference>
<dbReference type="NCBIfam" id="NF004790">
    <property type="entry name" value="PRK06136.1"/>
    <property type="match status" value="1"/>
</dbReference>
<dbReference type="EMBL" id="CP022437">
    <property type="protein sequence ID" value="ASN06794.1"/>
    <property type="molecule type" value="Genomic_DNA"/>
</dbReference>
<evidence type="ECO:0000256" key="6">
    <source>
        <dbReference type="ARBA" id="ARBA00022691"/>
    </source>
</evidence>
<keyword evidence="6" id="KW-0949">S-adenosyl-L-methionine</keyword>
<evidence type="ECO:0000256" key="3">
    <source>
        <dbReference type="ARBA" id="ARBA00018323"/>
    </source>
</evidence>
<dbReference type="InterPro" id="IPR014776">
    <property type="entry name" value="4pyrrole_Mease_sub2"/>
</dbReference>
<dbReference type="GO" id="GO:0019354">
    <property type="term" value="P:siroheme biosynthetic process"/>
    <property type="evidence" value="ECO:0007669"/>
    <property type="project" value="InterPro"/>
</dbReference>
<evidence type="ECO:0000256" key="5">
    <source>
        <dbReference type="ARBA" id="ARBA00022679"/>
    </source>
</evidence>
<dbReference type="Gene3D" id="3.40.1010.10">
    <property type="entry name" value="Cobalt-precorrin-4 Transmethylase, Domain 1"/>
    <property type="match status" value="1"/>
</dbReference>
<protein>
    <recommendedName>
        <fullName evidence="3">Uroporphyrinogen-III C-methyltransferase</fullName>
        <ecNumber evidence="2">2.1.1.107</ecNumber>
    </recommendedName>
    <alternativeName>
        <fullName evidence="8">Uroporphyrinogen III methylase</fullName>
    </alternativeName>
</protein>
<dbReference type="GO" id="GO:0004851">
    <property type="term" value="F:uroporphyrin-III C-methyltransferase activity"/>
    <property type="evidence" value="ECO:0007669"/>
    <property type="project" value="UniProtKB-EC"/>
</dbReference>
<accession>A0A221MGN3</accession>
<feature type="domain" description="Tetrapyrrole methylase" evidence="10">
    <location>
        <begin position="3"/>
        <end position="214"/>
    </location>
</feature>
<dbReference type="AlphaFoldDB" id="A0A221MGN3"/>
<dbReference type="EC" id="2.1.1.107" evidence="2"/>
<dbReference type="InterPro" id="IPR014777">
    <property type="entry name" value="4pyrrole_Mease_sub1"/>
</dbReference>
<dbReference type="PROSITE" id="PS00839">
    <property type="entry name" value="SUMT_1"/>
    <property type="match status" value="1"/>
</dbReference>
<dbReference type="RefSeq" id="WP_089533790.1">
    <property type="nucleotide sequence ID" value="NZ_CP022437.1"/>
</dbReference>
<evidence type="ECO:0000256" key="1">
    <source>
        <dbReference type="ARBA" id="ARBA00005879"/>
    </source>
</evidence>
<keyword evidence="5 9" id="KW-0808">Transferase</keyword>
<dbReference type="PANTHER" id="PTHR45790:SF3">
    <property type="entry name" value="S-ADENOSYL-L-METHIONINE-DEPENDENT UROPORPHYRINOGEN III METHYLTRANSFERASE, CHLOROPLASTIC"/>
    <property type="match status" value="1"/>
</dbReference>
<dbReference type="InterPro" id="IPR003043">
    <property type="entry name" value="Uropor_MeTrfase_CS"/>
</dbReference>
<dbReference type="InterPro" id="IPR006366">
    <property type="entry name" value="CobA/CysG_C"/>
</dbReference>
<dbReference type="PROSITE" id="PS00840">
    <property type="entry name" value="SUMT_2"/>
    <property type="match status" value="1"/>
</dbReference>
<name>A0A221MGN3_9BACI</name>
<dbReference type="KEGG" id="vne:CFK40_18100"/>
<evidence type="ECO:0000256" key="9">
    <source>
        <dbReference type="RuleBase" id="RU003960"/>
    </source>
</evidence>
<evidence type="ECO:0000313" key="12">
    <source>
        <dbReference type="Proteomes" id="UP000204391"/>
    </source>
</evidence>
<keyword evidence="7" id="KW-0627">Porphyrin biosynthesis</keyword>
<dbReference type="Gene3D" id="3.30.950.10">
    <property type="entry name" value="Methyltransferase, Cobalt-precorrin-4 Transmethylase, Domain 2"/>
    <property type="match status" value="1"/>
</dbReference>
<dbReference type="Pfam" id="PF00590">
    <property type="entry name" value="TP_methylase"/>
    <property type="match status" value="1"/>
</dbReference>
<gene>
    <name evidence="11" type="primary">cobA</name>
    <name evidence="11" type="ORF">CFK40_18100</name>
</gene>
<evidence type="ECO:0000313" key="11">
    <source>
        <dbReference type="EMBL" id="ASN06794.1"/>
    </source>
</evidence>
<dbReference type="NCBIfam" id="TIGR01469">
    <property type="entry name" value="cobA_cysG_Cterm"/>
    <property type="match status" value="1"/>
</dbReference>
<dbReference type="Proteomes" id="UP000204391">
    <property type="component" value="Chromosome"/>
</dbReference>
<dbReference type="InterPro" id="IPR050161">
    <property type="entry name" value="Siro_Cobalamin_biosynth"/>
</dbReference>
<comment type="similarity">
    <text evidence="1 9">Belongs to the precorrin methyltransferase family.</text>
</comment>
<dbReference type="FunFam" id="3.30.950.10:FF:000001">
    <property type="entry name" value="Siroheme synthase"/>
    <property type="match status" value="1"/>
</dbReference>
<dbReference type="GO" id="GO:0032259">
    <property type="term" value="P:methylation"/>
    <property type="evidence" value="ECO:0007669"/>
    <property type="project" value="UniProtKB-KW"/>
</dbReference>
<dbReference type="PANTHER" id="PTHR45790">
    <property type="entry name" value="SIROHEME SYNTHASE-RELATED"/>
    <property type="match status" value="1"/>
</dbReference>
<evidence type="ECO:0000256" key="4">
    <source>
        <dbReference type="ARBA" id="ARBA00022603"/>
    </source>
</evidence>
<dbReference type="InterPro" id="IPR000878">
    <property type="entry name" value="4pyrrol_Mease"/>
</dbReference>
<dbReference type="CDD" id="cd11642">
    <property type="entry name" value="SUMT"/>
    <property type="match status" value="1"/>
</dbReference>
<dbReference type="InterPro" id="IPR035996">
    <property type="entry name" value="4pyrrol_Methylase_sf"/>
</dbReference>
<proteinExistence type="inferred from homology"/>
<evidence type="ECO:0000256" key="7">
    <source>
        <dbReference type="ARBA" id="ARBA00023244"/>
    </source>
</evidence>
<keyword evidence="4 9" id="KW-0489">Methyltransferase</keyword>
<keyword evidence="12" id="KW-1185">Reference proteome</keyword>
<evidence type="ECO:0000256" key="8">
    <source>
        <dbReference type="ARBA" id="ARBA00079776"/>
    </source>
</evidence>
<evidence type="ECO:0000256" key="2">
    <source>
        <dbReference type="ARBA" id="ARBA00012162"/>
    </source>
</evidence>